<evidence type="ECO:0000313" key="2">
    <source>
        <dbReference type="EMBL" id="RXJ69816.1"/>
    </source>
</evidence>
<feature type="transmembrane region" description="Helical" evidence="1">
    <location>
        <begin position="86"/>
        <end position="111"/>
    </location>
</feature>
<accession>A0A4Q0YGL5</accession>
<keyword evidence="1" id="KW-0812">Transmembrane</keyword>
<keyword evidence="3" id="KW-1185">Reference proteome</keyword>
<keyword evidence="1" id="KW-1133">Transmembrane helix</keyword>
<gene>
    <name evidence="2" type="ORF">CS022_23650</name>
</gene>
<feature type="transmembrane region" description="Helical" evidence="1">
    <location>
        <begin position="39"/>
        <end position="60"/>
    </location>
</feature>
<evidence type="ECO:0000256" key="1">
    <source>
        <dbReference type="SAM" id="Phobius"/>
    </source>
</evidence>
<feature type="transmembrane region" description="Helical" evidence="1">
    <location>
        <begin position="12"/>
        <end position="33"/>
    </location>
</feature>
<reference evidence="2 3" key="1">
    <citation type="submission" date="2017-10" db="EMBL/GenBank/DDBJ databases">
        <title>Nyctiphanis sp. nov., isolated from the stomach of the euphausiid Nyctiphanes simplex (Hansen, 1911) in the Gulf of California.</title>
        <authorList>
            <person name="Gomez-Gil B."/>
            <person name="Aguilar-Mendez M."/>
            <person name="Lopez-Cortes A."/>
            <person name="Gomez-Gutierrez J."/>
            <person name="Roque A."/>
            <person name="Lang E."/>
            <person name="Gonzalez-Castillo A."/>
        </authorList>
    </citation>
    <scope>NUCLEOTIDE SEQUENCE [LARGE SCALE GENOMIC DNA]</scope>
    <source>
        <strain evidence="2 3">CAIM 600</strain>
    </source>
</reference>
<dbReference type="AlphaFoldDB" id="A0A4Q0YGL5"/>
<proteinExistence type="predicted"/>
<comment type="caution">
    <text evidence="2">The sequence shown here is derived from an EMBL/GenBank/DDBJ whole genome shotgun (WGS) entry which is preliminary data.</text>
</comment>
<organism evidence="2 3">
    <name type="scientific">Veronia nyctiphanis</name>
    <dbReference type="NCBI Taxonomy" id="1278244"/>
    <lineage>
        <taxon>Bacteria</taxon>
        <taxon>Pseudomonadati</taxon>
        <taxon>Pseudomonadota</taxon>
        <taxon>Gammaproteobacteria</taxon>
        <taxon>Vibrionales</taxon>
        <taxon>Vibrionaceae</taxon>
        <taxon>Veronia</taxon>
    </lineage>
</organism>
<name>A0A4Q0YGL5_9GAMM</name>
<dbReference type="EMBL" id="PEIB01000053">
    <property type="protein sequence ID" value="RXJ69816.1"/>
    <property type="molecule type" value="Genomic_DNA"/>
</dbReference>
<dbReference type="Proteomes" id="UP000290287">
    <property type="component" value="Unassembled WGS sequence"/>
</dbReference>
<sequence>MKKHVFSKLTSMLLSFYEYSLCTIVIALSPVIYGMIDDYLIRTIMLLATVLLVFLCTGAFDDYQDIWVKLFRPFSKHEILNGSKGYIPLFPFLSLSLSFFLSVIFFFLSLLPLM</sequence>
<protein>
    <submittedName>
        <fullName evidence="2">Uncharacterized protein</fullName>
    </submittedName>
</protein>
<keyword evidence="1" id="KW-0472">Membrane</keyword>
<evidence type="ECO:0000313" key="3">
    <source>
        <dbReference type="Proteomes" id="UP000290287"/>
    </source>
</evidence>